<keyword evidence="5 9" id="KW-0812">Transmembrane</keyword>
<proteinExistence type="inferred from homology"/>
<evidence type="ECO:0000256" key="6">
    <source>
        <dbReference type="ARBA" id="ARBA00022970"/>
    </source>
</evidence>
<evidence type="ECO:0000256" key="1">
    <source>
        <dbReference type="ARBA" id="ARBA00004651"/>
    </source>
</evidence>
<dbReference type="AlphaFoldDB" id="A0A1M7RJ53"/>
<keyword evidence="3 9" id="KW-0813">Transport</keyword>
<sequence length="215" mass="22651">MTNVLTENAGFLAEGLLTTVALAVVSFLGALLLGTALGIARVGSIHSLRTLAALYVGTVRNMPALLILIVIVFVLPEFGVVLDLELSLTTGLVLYFATYVCEIVRSGVNTVGRGQLEAALSLGLSYGQALTRVIVPQTLRAMVQPLGTLFMATTMATSIGSVIGVRELAGSARILNGQYAEPAVLFGLVAVLYIALALLIARLTRVVENRARVLR</sequence>
<dbReference type="NCBIfam" id="TIGR01726">
    <property type="entry name" value="HEQRo_perm_3TM"/>
    <property type="match status" value="1"/>
</dbReference>
<dbReference type="Gene3D" id="1.10.3720.10">
    <property type="entry name" value="MetI-like"/>
    <property type="match status" value="1"/>
</dbReference>
<evidence type="ECO:0000256" key="5">
    <source>
        <dbReference type="ARBA" id="ARBA00022692"/>
    </source>
</evidence>
<dbReference type="PROSITE" id="PS50928">
    <property type="entry name" value="ABC_TM1"/>
    <property type="match status" value="1"/>
</dbReference>
<keyword evidence="4" id="KW-1003">Cell membrane</keyword>
<evidence type="ECO:0000259" key="10">
    <source>
        <dbReference type="PROSITE" id="PS50928"/>
    </source>
</evidence>
<dbReference type="InterPro" id="IPR043429">
    <property type="entry name" value="ArtM/GltK/GlnP/TcyL/YhdX-like"/>
</dbReference>
<keyword evidence="7 9" id="KW-1133">Transmembrane helix</keyword>
<evidence type="ECO:0000256" key="3">
    <source>
        <dbReference type="ARBA" id="ARBA00022448"/>
    </source>
</evidence>
<evidence type="ECO:0000256" key="4">
    <source>
        <dbReference type="ARBA" id="ARBA00022475"/>
    </source>
</evidence>
<evidence type="ECO:0000256" key="2">
    <source>
        <dbReference type="ARBA" id="ARBA00010072"/>
    </source>
</evidence>
<comment type="similarity">
    <text evidence="2">Belongs to the binding-protein-dependent transport system permease family. HisMQ subfamily.</text>
</comment>
<evidence type="ECO:0000256" key="8">
    <source>
        <dbReference type="ARBA" id="ARBA00023136"/>
    </source>
</evidence>
<feature type="transmembrane region" description="Helical" evidence="9">
    <location>
        <begin position="183"/>
        <end position="203"/>
    </location>
</feature>
<dbReference type="Proteomes" id="UP000184440">
    <property type="component" value="Unassembled WGS sequence"/>
</dbReference>
<comment type="subcellular location">
    <subcellularLocation>
        <location evidence="1 9">Cell membrane</location>
        <topology evidence="1 9">Multi-pass membrane protein</topology>
    </subcellularLocation>
</comment>
<gene>
    <name evidence="11" type="ORF">SAMN05443668_11512</name>
</gene>
<evidence type="ECO:0000313" key="12">
    <source>
        <dbReference type="Proteomes" id="UP000184440"/>
    </source>
</evidence>
<organism evidence="11 12">
    <name type="scientific">Cryptosporangium aurantiacum</name>
    <dbReference type="NCBI Taxonomy" id="134849"/>
    <lineage>
        <taxon>Bacteria</taxon>
        <taxon>Bacillati</taxon>
        <taxon>Actinomycetota</taxon>
        <taxon>Actinomycetes</taxon>
        <taxon>Cryptosporangiales</taxon>
        <taxon>Cryptosporangiaceae</taxon>
        <taxon>Cryptosporangium</taxon>
    </lineage>
</organism>
<dbReference type="SUPFAM" id="SSF161098">
    <property type="entry name" value="MetI-like"/>
    <property type="match status" value="1"/>
</dbReference>
<dbReference type="Pfam" id="PF00528">
    <property type="entry name" value="BPD_transp_1"/>
    <property type="match status" value="1"/>
</dbReference>
<accession>A0A1M7RJ53</accession>
<feature type="domain" description="ABC transmembrane type-1" evidence="10">
    <location>
        <begin position="16"/>
        <end position="204"/>
    </location>
</feature>
<keyword evidence="6" id="KW-0029">Amino-acid transport</keyword>
<dbReference type="PANTHER" id="PTHR30614:SF37">
    <property type="entry name" value="AMINO-ACID ABC TRANSPORTER PERMEASE PROTEIN YHDX-RELATED"/>
    <property type="match status" value="1"/>
</dbReference>
<name>A0A1M7RJ53_9ACTN</name>
<keyword evidence="12" id="KW-1185">Reference proteome</keyword>
<dbReference type="GO" id="GO:0022857">
    <property type="term" value="F:transmembrane transporter activity"/>
    <property type="evidence" value="ECO:0007669"/>
    <property type="project" value="InterPro"/>
</dbReference>
<dbReference type="InterPro" id="IPR035906">
    <property type="entry name" value="MetI-like_sf"/>
</dbReference>
<evidence type="ECO:0000313" key="11">
    <source>
        <dbReference type="EMBL" id="SHN46327.1"/>
    </source>
</evidence>
<evidence type="ECO:0000256" key="7">
    <source>
        <dbReference type="ARBA" id="ARBA00022989"/>
    </source>
</evidence>
<keyword evidence="8 9" id="KW-0472">Membrane</keyword>
<evidence type="ECO:0000256" key="9">
    <source>
        <dbReference type="RuleBase" id="RU363032"/>
    </source>
</evidence>
<dbReference type="PANTHER" id="PTHR30614">
    <property type="entry name" value="MEMBRANE COMPONENT OF AMINO ACID ABC TRANSPORTER"/>
    <property type="match status" value="1"/>
</dbReference>
<feature type="transmembrane region" description="Helical" evidence="9">
    <location>
        <begin position="20"/>
        <end position="40"/>
    </location>
</feature>
<dbReference type="GO" id="GO:0006865">
    <property type="term" value="P:amino acid transport"/>
    <property type="evidence" value="ECO:0007669"/>
    <property type="project" value="UniProtKB-KW"/>
</dbReference>
<dbReference type="EMBL" id="FRCS01000015">
    <property type="protein sequence ID" value="SHN46327.1"/>
    <property type="molecule type" value="Genomic_DNA"/>
</dbReference>
<dbReference type="STRING" id="134849.SAMN05443668_11512"/>
<feature type="transmembrane region" description="Helical" evidence="9">
    <location>
        <begin position="86"/>
        <end position="104"/>
    </location>
</feature>
<feature type="transmembrane region" description="Helical" evidence="9">
    <location>
        <begin position="146"/>
        <end position="163"/>
    </location>
</feature>
<dbReference type="InterPro" id="IPR010065">
    <property type="entry name" value="AA_ABC_transptr_permease_3TM"/>
</dbReference>
<protein>
    <submittedName>
        <fullName evidence="11">Amino acid ABC transporter membrane protein 2, PAAT family</fullName>
    </submittedName>
</protein>
<dbReference type="CDD" id="cd06261">
    <property type="entry name" value="TM_PBP2"/>
    <property type="match status" value="1"/>
</dbReference>
<reference evidence="11 12" key="1">
    <citation type="submission" date="2016-11" db="EMBL/GenBank/DDBJ databases">
        <authorList>
            <person name="Jaros S."/>
            <person name="Januszkiewicz K."/>
            <person name="Wedrychowicz H."/>
        </authorList>
    </citation>
    <scope>NUCLEOTIDE SEQUENCE [LARGE SCALE GENOMIC DNA]</scope>
    <source>
        <strain evidence="11 12">DSM 46144</strain>
    </source>
</reference>
<dbReference type="GO" id="GO:0043190">
    <property type="term" value="C:ATP-binding cassette (ABC) transporter complex"/>
    <property type="evidence" value="ECO:0007669"/>
    <property type="project" value="InterPro"/>
</dbReference>
<feature type="transmembrane region" description="Helical" evidence="9">
    <location>
        <begin position="52"/>
        <end position="74"/>
    </location>
</feature>
<dbReference type="InterPro" id="IPR000515">
    <property type="entry name" value="MetI-like"/>
</dbReference>
<dbReference type="OrthoDB" id="3181282at2"/>